<dbReference type="GO" id="GO:0016020">
    <property type="term" value="C:membrane"/>
    <property type="evidence" value="ECO:0007669"/>
    <property type="project" value="GOC"/>
</dbReference>
<evidence type="ECO:0000256" key="8">
    <source>
        <dbReference type="NCBIfam" id="TIGR00517"/>
    </source>
</evidence>
<sequence>MEVKEMTEEEIFNKIADMISERFSIDRDKITKDLNFQNDLDADSIDFVELVMDLEDTFGAEIPDDDAEKLQTVGEAVEYIKNHQN</sequence>
<keyword evidence="1 7" id="KW-0596">Phosphopantetheine</keyword>
<dbReference type="Proteomes" id="UP000000664">
    <property type="component" value="Chromosome"/>
</dbReference>
<dbReference type="InterPro" id="IPR003231">
    <property type="entry name" value="ACP"/>
</dbReference>
<reference evidence="11 12" key="1">
    <citation type="journal article" date="2006" name="Proc. Natl. Acad. Sci. U.S.A.">
        <title>Comparative genomics of the lactic acid bacteria.</title>
        <authorList>
            <person name="Makarova K."/>
            <person name="Slesarev A."/>
            <person name="Wolf Y."/>
            <person name="Sorokin A."/>
            <person name="Mirkin B."/>
            <person name="Koonin E."/>
            <person name="Pavlov A."/>
            <person name="Pavlova N."/>
            <person name="Karamychev V."/>
            <person name="Polouchine N."/>
            <person name="Shakhova V."/>
            <person name="Grigoriev I."/>
            <person name="Lou Y."/>
            <person name="Rohksar D."/>
            <person name="Lucas S."/>
            <person name="Huang K."/>
            <person name="Goodstein D.M."/>
            <person name="Hawkins T."/>
            <person name="Plengvidhya V."/>
            <person name="Welker D."/>
            <person name="Hughes J."/>
            <person name="Goh Y."/>
            <person name="Benson A."/>
            <person name="Baldwin K."/>
            <person name="Lee J.H."/>
            <person name="Diaz-Muniz I."/>
            <person name="Dosti B."/>
            <person name="Smeianov V."/>
            <person name="Wechter W."/>
            <person name="Barabote R."/>
            <person name="Lorca G."/>
            <person name="Altermann E."/>
            <person name="Barrangou R."/>
            <person name="Ganesan B."/>
            <person name="Xie Y."/>
            <person name="Rawsthorne H."/>
            <person name="Tamir D."/>
            <person name="Parker C."/>
            <person name="Breidt F."/>
            <person name="Broadbent J."/>
            <person name="Hutkins R."/>
            <person name="O'Sullivan D."/>
            <person name="Steele J."/>
            <person name="Unlu G."/>
            <person name="Saier M."/>
            <person name="Klaenhammer T."/>
            <person name="Richardson P."/>
            <person name="Kozyavkin S."/>
            <person name="Weimer B."/>
            <person name="Mills D."/>
        </authorList>
    </citation>
    <scope>NUCLEOTIDE SEQUENCE [LARGE SCALE GENOMIC DNA]</scope>
    <source>
        <strain evidence="12">ATCC 33323 / DSM 20243 / BCRC 14619 / CIP 102991 / JCM 1131 / KCTC 3163 / NCIMB 11718 / NCTC 13722 / AM63</strain>
    </source>
</reference>
<evidence type="ECO:0000256" key="9">
    <source>
        <dbReference type="RuleBase" id="RU003545"/>
    </source>
</evidence>
<gene>
    <name evidence="7" type="primary">acpP</name>
    <name evidence="11" type="ordered locus">LGAS_0773</name>
</gene>
<comment type="similarity">
    <text evidence="7">Belongs to the acyl carrier protein (ACP) family.</text>
</comment>
<dbReference type="InterPro" id="IPR036736">
    <property type="entry name" value="ACP-like_sf"/>
</dbReference>
<protein>
    <recommendedName>
        <fullName evidence="7 8">Acyl carrier protein</fullName>
        <shortName evidence="7">ACP</shortName>
    </recommendedName>
</protein>
<dbReference type="GO" id="GO:0009245">
    <property type="term" value="P:lipid A biosynthetic process"/>
    <property type="evidence" value="ECO:0007669"/>
    <property type="project" value="TreeGrafter"/>
</dbReference>
<proteinExistence type="inferred from homology"/>
<feature type="domain" description="Carrier" evidence="10">
    <location>
        <begin position="6"/>
        <end position="84"/>
    </location>
</feature>
<dbReference type="NCBIfam" id="NF009104">
    <property type="entry name" value="PRK12449.1"/>
    <property type="match status" value="1"/>
</dbReference>
<evidence type="ECO:0000256" key="5">
    <source>
        <dbReference type="ARBA" id="ARBA00023098"/>
    </source>
</evidence>
<evidence type="ECO:0000259" key="10">
    <source>
        <dbReference type="PROSITE" id="PS50075"/>
    </source>
</evidence>
<keyword evidence="5 7" id="KW-0443">Lipid metabolism</keyword>
<dbReference type="PROSITE" id="PS50075">
    <property type="entry name" value="CARRIER"/>
    <property type="match status" value="1"/>
</dbReference>
<feature type="modified residue" description="O-(pantetheine 4'-phosphoryl)serine" evidence="7">
    <location>
        <position position="44"/>
    </location>
</feature>
<dbReference type="GO" id="GO:0000036">
    <property type="term" value="F:acyl carrier activity"/>
    <property type="evidence" value="ECO:0007669"/>
    <property type="project" value="UniProtKB-UniRule"/>
</dbReference>
<dbReference type="GO" id="GO:0005829">
    <property type="term" value="C:cytosol"/>
    <property type="evidence" value="ECO:0007669"/>
    <property type="project" value="TreeGrafter"/>
</dbReference>
<keyword evidence="7" id="KW-0963">Cytoplasm</keyword>
<dbReference type="NCBIfam" id="NF002148">
    <property type="entry name" value="PRK00982.1-2"/>
    <property type="match status" value="1"/>
</dbReference>
<dbReference type="AlphaFoldDB" id="A0A805YZZ6"/>
<evidence type="ECO:0000256" key="2">
    <source>
        <dbReference type="ARBA" id="ARBA00022516"/>
    </source>
</evidence>
<name>A0A805YZZ6_LACGA</name>
<evidence type="ECO:0000256" key="7">
    <source>
        <dbReference type="HAMAP-Rule" id="MF_01217"/>
    </source>
</evidence>
<dbReference type="SUPFAM" id="SSF47336">
    <property type="entry name" value="ACP-like"/>
    <property type="match status" value="1"/>
</dbReference>
<accession>A0A805YZZ6</accession>
<keyword evidence="4 7" id="KW-0276">Fatty acid metabolism</keyword>
<dbReference type="HAMAP" id="MF_01217">
    <property type="entry name" value="Acyl_carrier"/>
    <property type="match status" value="1"/>
</dbReference>
<evidence type="ECO:0000313" key="11">
    <source>
        <dbReference type="EMBL" id="ABJ60164.1"/>
    </source>
</evidence>
<dbReference type="NCBIfam" id="TIGR00517">
    <property type="entry name" value="acyl_carrier"/>
    <property type="match status" value="1"/>
</dbReference>
<dbReference type="NCBIfam" id="NF002150">
    <property type="entry name" value="PRK00982.1-4"/>
    <property type="match status" value="1"/>
</dbReference>
<keyword evidence="2 7" id="KW-0444">Lipid biosynthesis</keyword>
<comment type="PTM">
    <text evidence="7">4'-phosphopantetheine is transferred from CoA to a specific serine of apo-ACP by AcpS. This modification is essential for activity because fatty acids are bound in thioester linkage to the sulfhydryl of the prosthetic group.</text>
</comment>
<evidence type="ECO:0000256" key="4">
    <source>
        <dbReference type="ARBA" id="ARBA00022832"/>
    </source>
</evidence>
<keyword evidence="6 7" id="KW-0275">Fatty acid biosynthesis</keyword>
<keyword evidence="3 7" id="KW-0597">Phosphoprotein</keyword>
<dbReference type="UniPathway" id="UPA00094"/>
<dbReference type="Gene3D" id="1.10.1200.10">
    <property type="entry name" value="ACP-like"/>
    <property type="match status" value="1"/>
</dbReference>
<comment type="PTM">
    <text evidence="9">4'-phosphopantetheine is transferred from CoA to a specific serine of apo-ACP by acpS.</text>
</comment>
<dbReference type="KEGG" id="lga:LGAS_0773"/>
<evidence type="ECO:0000256" key="1">
    <source>
        <dbReference type="ARBA" id="ARBA00022450"/>
    </source>
</evidence>
<dbReference type="InterPro" id="IPR009081">
    <property type="entry name" value="PP-bd_ACP"/>
</dbReference>
<evidence type="ECO:0000256" key="3">
    <source>
        <dbReference type="ARBA" id="ARBA00022553"/>
    </source>
</evidence>
<comment type="subcellular location">
    <subcellularLocation>
        <location evidence="7">Cytoplasm</location>
    </subcellularLocation>
</comment>
<dbReference type="PANTHER" id="PTHR20863">
    <property type="entry name" value="ACYL CARRIER PROTEIN"/>
    <property type="match status" value="1"/>
</dbReference>
<organism evidence="11 12">
    <name type="scientific">Lactobacillus gasseri (strain ATCC 33323 / DSM 20243 / BCRC 14619 / CIP 102991 / JCM 1131 / KCTC 3163 / NCIMB 11718 / NCTC 13722 / AM63)</name>
    <dbReference type="NCBI Taxonomy" id="324831"/>
    <lineage>
        <taxon>Bacteria</taxon>
        <taxon>Bacillati</taxon>
        <taxon>Bacillota</taxon>
        <taxon>Bacilli</taxon>
        <taxon>Lactobacillales</taxon>
        <taxon>Lactobacillaceae</taxon>
        <taxon>Lactobacillus</taxon>
    </lineage>
</organism>
<comment type="pathway">
    <text evidence="7 9">Lipid metabolism; fatty acid biosynthesis.</text>
</comment>
<comment type="function">
    <text evidence="7 9">Carrier of the growing fatty acid chain in fatty acid biosynthesis.</text>
</comment>
<dbReference type="Pfam" id="PF00550">
    <property type="entry name" value="PP-binding"/>
    <property type="match status" value="1"/>
</dbReference>
<dbReference type="EMBL" id="CP000413">
    <property type="protein sequence ID" value="ABJ60164.1"/>
    <property type="molecule type" value="Genomic_DNA"/>
</dbReference>
<dbReference type="GO" id="GO:0000035">
    <property type="term" value="F:acyl binding"/>
    <property type="evidence" value="ECO:0007669"/>
    <property type="project" value="TreeGrafter"/>
</dbReference>
<evidence type="ECO:0000256" key="6">
    <source>
        <dbReference type="ARBA" id="ARBA00023160"/>
    </source>
</evidence>
<dbReference type="PANTHER" id="PTHR20863:SF76">
    <property type="entry name" value="CARRIER DOMAIN-CONTAINING PROTEIN"/>
    <property type="match status" value="1"/>
</dbReference>
<evidence type="ECO:0000313" key="12">
    <source>
        <dbReference type="Proteomes" id="UP000000664"/>
    </source>
</evidence>